<evidence type="ECO:0000256" key="4">
    <source>
        <dbReference type="ARBA" id="ARBA00023136"/>
    </source>
</evidence>
<dbReference type="PANTHER" id="PTHR33048">
    <property type="entry name" value="PTH11-LIKE INTEGRAL MEMBRANE PROTEIN (AFU_ORTHOLOGUE AFUA_5G11245)"/>
    <property type="match status" value="1"/>
</dbReference>
<keyword evidence="3 7" id="KW-1133">Transmembrane helix</keyword>
<feature type="transmembrane region" description="Helical" evidence="7">
    <location>
        <begin position="174"/>
        <end position="202"/>
    </location>
</feature>
<feature type="compositionally biased region" description="Polar residues" evidence="6">
    <location>
        <begin position="340"/>
        <end position="371"/>
    </location>
</feature>
<comment type="caution">
    <text evidence="9">The sequence shown here is derived from an EMBL/GenBank/DDBJ whole genome shotgun (WGS) entry which is preliminary data.</text>
</comment>
<feature type="domain" description="Rhodopsin" evidence="8">
    <location>
        <begin position="39"/>
        <end position="277"/>
    </location>
</feature>
<protein>
    <submittedName>
        <fullName evidence="9">Integral membrane protein</fullName>
    </submittedName>
</protein>
<feature type="transmembrane region" description="Helical" evidence="7">
    <location>
        <begin position="95"/>
        <end position="121"/>
    </location>
</feature>
<feature type="compositionally biased region" description="Polar residues" evidence="6">
    <location>
        <begin position="287"/>
        <end position="296"/>
    </location>
</feature>
<dbReference type="Proteomes" id="UP000699042">
    <property type="component" value="Unassembled WGS sequence"/>
</dbReference>
<evidence type="ECO:0000256" key="6">
    <source>
        <dbReference type="SAM" id="MobiDB-lite"/>
    </source>
</evidence>
<organism evidence="9 10">
    <name type="scientific">Colletotrichum scovillei</name>
    <dbReference type="NCBI Taxonomy" id="1209932"/>
    <lineage>
        <taxon>Eukaryota</taxon>
        <taxon>Fungi</taxon>
        <taxon>Dikarya</taxon>
        <taxon>Ascomycota</taxon>
        <taxon>Pezizomycotina</taxon>
        <taxon>Sordariomycetes</taxon>
        <taxon>Hypocreomycetidae</taxon>
        <taxon>Glomerellales</taxon>
        <taxon>Glomerellaceae</taxon>
        <taxon>Colletotrichum</taxon>
        <taxon>Colletotrichum acutatum species complex</taxon>
    </lineage>
</organism>
<evidence type="ECO:0000256" key="5">
    <source>
        <dbReference type="ARBA" id="ARBA00038359"/>
    </source>
</evidence>
<dbReference type="GO" id="GO:0016020">
    <property type="term" value="C:membrane"/>
    <property type="evidence" value="ECO:0007669"/>
    <property type="project" value="UniProtKB-SubCell"/>
</dbReference>
<proteinExistence type="inferred from homology"/>
<dbReference type="InterPro" id="IPR052337">
    <property type="entry name" value="SAT4-like"/>
</dbReference>
<comment type="subcellular location">
    <subcellularLocation>
        <location evidence="1">Membrane</location>
        <topology evidence="1">Multi-pass membrane protein</topology>
    </subcellularLocation>
</comment>
<feature type="transmembrane region" description="Helical" evidence="7">
    <location>
        <begin position="214"/>
        <end position="232"/>
    </location>
</feature>
<reference evidence="9" key="1">
    <citation type="submission" date="2021-05" db="EMBL/GenBank/DDBJ databases">
        <title>Comparative genomics of three Colletotrichum scovillei strains and genetic complementation revealed genes involved fungal growth and virulence on chili pepper.</title>
        <authorList>
            <person name="Hsieh D.-K."/>
            <person name="Chuang S.-C."/>
            <person name="Chen C.-Y."/>
            <person name="Chao Y.-T."/>
            <person name="Lu M.-Y.J."/>
            <person name="Lee M.-H."/>
            <person name="Shih M.-C."/>
        </authorList>
    </citation>
    <scope>NUCLEOTIDE SEQUENCE</scope>
    <source>
        <strain evidence="9">Coll-153</strain>
    </source>
</reference>
<keyword evidence="2 7" id="KW-0812">Transmembrane</keyword>
<dbReference type="AlphaFoldDB" id="A0A9P7QX27"/>
<dbReference type="InterPro" id="IPR049326">
    <property type="entry name" value="Rhodopsin_dom_fungi"/>
</dbReference>
<keyword evidence="4 7" id="KW-0472">Membrane</keyword>
<evidence type="ECO:0000259" key="8">
    <source>
        <dbReference type="Pfam" id="PF20684"/>
    </source>
</evidence>
<feature type="transmembrane region" description="Helical" evidence="7">
    <location>
        <begin position="133"/>
        <end position="154"/>
    </location>
</feature>
<evidence type="ECO:0000256" key="2">
    <source>
        <dbReference type="ARBA" id="ARBA00022692"/>
    </source>
</evidence>
<evidence type="ECO:0000313" key="10">
    <source>
        <dbReference type="Proteomes" id="UP000699042"/>
    </source>
</evidence>
<feature type="transmembrane region" description="Helical" evidence="7">
    <location>
        <begin position="54"/>
        <end position="75"/>
    </location>
</feature>
<name>A0A9P7QX27_9PEZI</name>
<dbReference type="Pfam" id="PF20684">
    <property type="entry name" value="Fung_rhodopsin"/>
    <property type="match status" value="1"/>
</dbReference>
<evidence type="ECO:0000313" key="9">
    <source>
        <dbReference type="EMBL" id="KAG7043233.1"/>
    </source>
</evidence>
<dbReference type="OrthoDB" id="5429740at2759"/>
<sequence length="407" mass="44654">MSASPAEGSDAWKAQDKGPTIVIVCWVVTAISTSFVIGRIYVRGKIMKKFQSDDWFIILGQFCGYISTALSTIAVTYGNGRHMSLLSIEQQEGAILWTTAAFCPGIMSFGLPKLAVVSLLVRLMNPDRYHKWFLWWMGIWCQLTLFVTAGLLLGRCTPARSLWDFSVKGTCFDVNILVAYCIYAGSFSAFVDVYLAVYPAVILFGLQMAIKKKIALSCALGIGSISGIVAIYKTTRIPSLGSKDFSYDTSDLVIWTVVEGSTIIIASSIPVMQPLLELILRRNPFSSAKDSKQTPQYYEDYSSHSKSRSRGGGNIELGQRKPKVKPKDDLGLTIVEGDSQENILTPTTDSNQDISASSEAPNLTSAQSDANQRPADGKIIRTDFVSITYEQQGPIHDTSASSRWKAI</sequence>
<dbReference type="PANTHER" id="PTHR33048:SF155">
    <property type="entry name" value="INTEGRAL MEMBRANE PROTEIN"/>
    <property type="match status" value="1"/>
</dbReference>
<dbReference type="EMBL" id="JAESDN010000012">
    <property type="protein sequence ID" value="KAG7043233.1"/>
    <property type="molecule type" value="Genomic_DNA"/>
</dbReference>
<evidence type="ECO:0000256" key="3">
    <source>
        <dbReference type="ARBA" id="ARBA00022989"/>
    </source>
</evidence>
<feature type="transmembrane region" description="Helical" evidence="7">
    <location>
        <begin position="252"/>
        <end position="272"/>
    </location>
</feature>
<feature type="region of interest" description="Disordered" evidence="6">
    <location>
        <begin position="287"/>
        <end position="377"/>
    </location>
</feature>
<keyword evidence="10" id="KW-1185">Reference proteome</keyword>
<evidence type="ECO:0000256" key="7">
    <source>
        <dbReference type="SAM" id="Phobius"/>
    </source>
</evidence>
<comment type="similarity">
    <text evidence="5">Belongs to the SAT4 family.</text>
</comment>
<accession>A0A9P7QX27</accession>
<gene>
    <name evidence="9" type="ORF">JMJ77_002939</name>
</gene>
<feature type="transmembrane region" description="Helical" evidence="7">
    <location>
        <begin position="20"/>
        <end position="42"/>
    </location>
</feature>
<evidence type="ECO:0000256" key="1">
    <source>
        <dbReference type="ARBA" id="ARBA00004141"/>
    </source>
</evidence>